<accession>A0A646KF46</accession>
<evidence type="ECO:0000313" key="3">
    <source>
        <dbReference type="Proteomes" id="UP000419138"/>
    </source>
</evidence>
<evidence type="ECO:0000313" key="2">
    <source>
        <dbReference type="EMBL" id="MQT00680.1"/>
    </source>
</evidence>
<dbReference type="OrthoDB" id="4307767at2"/>
<dbReference type="Proteomes" id="UP000419138">
    <property type="component" value="Unassembled WGS sequence"/>
</dbReference>
<sequence length="112" mass="11511">MENADPAGPVTPADPAVLVGPADLLGPAVLVMPPRVTLADVPPLCERLRALYGAGADDVVCDLAALTRADLATVEAVARLRLTARRAGRGVRMRNAGPELLALLTLAGLEPV</sequence>
<gene>
    <name evidence="2" type="ORF">FF041_10740</name>
</gene>
<dbReference type="SUPFAM" id="SSF52091">
    <property type="entry name" value="SpoIIaa-like"/>
    <property type="match status" value="1"/>
</dbReference>
<reference evidence="2 3" key="1">
    <citation type="submission" date="2019-05" db="EMBL/GenBank/DDBJ databases">
        <title>Comparative genomics and metabolomics analyses of clavulanic acid producing Streptomyces species provides insight into specialized metabolism and evolution of beta-lactam biosynthetic gene clusters.</title>
        <authorList>
            <person name="Moore M.A."/>
            <person name="Cruz-Morales P."/>
            <person name="Barona Gomez F."/>
            <person name="Kapil T."/>
        </authorList>
    </citation>
    <scope>NUCLEOTIDE SEQUENCE [LARGE SCALE GENOMIC DNA]</scope>
    <source>
        <strain evidence="2 3">NRRL 5741</strain>
    </source>
</reference>
<dbReference type="EMBL" id="VCLA01000086">
    <property type="protein sequence ID" value="MQT00680.1"/>
    <property type="molecule type" value="Genomic_DNA"/>
</dbReference>
<evidence type="ECO:0000259" key="1">
    <source>
        <dbReference type="PROSITE" id="PS50801"/>
    </source>
</evidence>
<comment type="caution">
    <text evidence="2">The sequence shown here is derived from an EMBL/GenBank/DDBJ whole genome shotgun (WGS) entry which is preliminary data.</text>
</comment>
<dbReference type="Gene3D" id="3.30.750.24">
    <property type="entry name" value="STAS domain"/>
    <property type="match status" value="1"/>
</dbReference>
<proteinExistence type="predicted"/>
<dbReference type="PROSITE" id="PS50801">
    <property type="entry name" value="STAS"/>
    <property type="match status" value="1"/>
</dbReference>
<dbReference type="InterPro" id="IPR036513">
    <property type="entry name" value="STAS_dom_sf"/>
</dbReference>
<name>A0A646KF46_STRJU</name>
<organism evidence="2 3">
    <name type="scientific">Streptomyces jumonjinensis</name>
    <dbReference type="NCBI Taxonomy" id="1945"/>
    <lineage>
        <taxon>Bacteria</taxon>
        <taxon>Bacillati</taxon>
        <taxon>Actinomycetota</taxon>
        <taxon>Actinomycetes</taxon>
        <taxon>Kitasatosporales</taxon>
        <taxon>Streptomycetaceae</taxon>
        <taxon>Streptomyces</taxon>
    </lineage>
</organism>
<dbReference type="AlphaFoldDB" id="A0A646KF46"/>
<dbReference type="InterPro" id="IPR002645">
    <property type="entry name" value="STAS_dom"/>
</dbReference>
<feature type="domain" description="STAS" evidence="1">
    <location>
        <begin position="26"/>
        <end position="112"/>
    </location>
</feature>
<keyword evidence="3" id="KW-1185">Reference proteome</keyword>
<protein>
    <submittedName>
        <fullName evidence="2">STAS domain-containing protein</fullName>
    </submittedName>
</protein>
<dbReference type="InterPro" id="IPR058548">
    <property type="entry name" value="MlaB-like_STAS"/>
</dbReference>
<dbReference type="Pfam" id="PF13466">
    <property type="entry name" value="STAS_2"/>
    <property type="match status" value="1"/>
</dbReference>